<gene>
    <name evidence="2" type="ORF">GX356_11355</name>
</gene>
<comment type="caution">
    <text evidence="2">The sequence shown here is derived from an EMBL/GenBank/DDBJ whole genome shotgun (WGS) entry which is preliminary data.</text>
</comment>
<proteinExistence type="predicted"/>
<dbReference type="EMBL" id="JAAYSN010000309">
    <property type="protein sequence ID" value="NLP40285.1"/>
    <property type="molecule type" value="Genomic_DNA"/>
</dbReference>
<reference evidence="2 3" key="1">
    <citation type="journal article" date="2020" name="Biotechnol. Biofuels">
        <title>New insights from the biogas microbiome by comprehensive genome-resolved metagenomics of nearly 1600 species originating from multiple anaerobic digesters.</title>
        <authorList>
            <person name="Campanaro S."/>
            <person name="Treu L."/>
            <person name="Rodriguez-R L.M."/>
            <person name="Kovalovszki A."/>
            <person name="Ziels R.M."/>
            <person name="Maus I."/>
            <person name="Zhu X."/>
            <person name="Kougias P.G."/>
            <person name="Basile A."/>
            <person name="Luo G."/>
            <person name="Schluter A."/>
            <person name="Konstantinidis K.T."/>
            <person name="Angelidaki I."/>
        </authorList>
    </citation>
    <scope>NUCLEOTIDE SEQUENCE [LARGE SCALE GENOMIC DNA]</scope>
    <source>
        <strain evidence="2">AS23ysBPME_344</strain>
    </source>
</reference>
<evidence type="ECO:0000313" key="3">
    <source>
        <dbReference type="Proteomes" id="UP000568696"/>
    </source>
</evidence>
<protein>
    <submittedName>
        <fullName evidence="2">Uncharacterized protein</fullName>
    </submittedName>
</protein>
<keyword evidence="1" id="KW-0732">Signal</keyword>
<dbReference type="Proteomes" id="UP000568696">
    <property type="component" value="Unassembled WGS sequence"/>
</dbReference>
<evidence type="ECO:0000313" key="2">
    <source>
        <dbReference type="EMBL" id="NLP40285.1"/>
    </source>
</evidence>
<name>A0A7X8MXJ0_9CORY</name>
<sequence>MTPITSLPRILGVALLAATLTACADDSNEATPETVEVTVTDATTETVTEEVTLSPTEPPAESAEPSMGIPGSSFVDQISAVPETDAAPYSSSHIMPQQPGWQFVGPDGTYCEMYSEDSVLAMCTHQGEGDINAVSVRQGEPATTHNANRIFMATENTQPLQPGQRITTGPVSCAVAEGETRVMCAVDFYSFAVSTDGVELG</sequence>
<evidence type="ECO:0000256" key="1">
    <source>
        <dbReference type="SAM" id="SignalP"/>
    </source>
</evidence>
<dbReference type="AlphaFoldDB" id="A0A7X8MXJ0"/>
<feature type="chain" id="PRO_5030527199" evidence="1">
    <location>
        <begin position="25"/>
        <end position="201"/>
    </location>
</feature>
<accession>A0A7X8MXJ0</accession>
<organism evidence="2 3">
    <name type="scientific">Corynebacterium pollutisoli</name>
    <dbReference type="NCBI Taxonomy" id="1610489"/>
    <lineage>
        <taxon>Bacteria</taxon>
        <taxon>Bacillati</taxon>
        <taxon>Actinomycetota</taxon>
        <taxon>Actinomycetes</taxon>
        <taxon>Mycobacteriales</taxon>
        <taxon>Corynebacteriaceae</taxon>
        <taxon>Corynebacterium</taxon>
    </lineage>
</organism>
<feature type="signal peptide" evidence="1">
    <location>
        <begin position="1"/>
        <end position="24"/>
    </location>
</feature>